<evidence type="ECO:0000313" key="2">
    <source>
        <dbReference type="EMBL" id="BFP51446.1"/>
    </source>
</evidence>
<protein>
    <recommendedName>
        <fullName evidence="1">RepB-like DNA primase domain-containing protein</fullName>
    </recommendedName>
</protein>
<dbReference type="Gene3D" id="3.30.70.1790">
    <property type="entry name" value="RepB DNA-primase, N-terminal domain"/>
    <property type="match status" value="1"/>
</dbReference>
<dbReference type="EMBL" id="AP035884">
    <property type="protein sequence ID" value="BFP51446.1"/>
    <property type="molecule type" value="Genomic_DNA"/>
</dbReference>
<sequence length="646" mass="70651">MSSTYTGNSAADTLLSMVWPPDQGYGALIVDKAWATTTFIPVGTNFDLDSVSNFDLHFCPAVFETDDHRRTSNIKGSRCLWMDIDEVMEWECVLHQLPVLPSVIVQSSPGKHHVYWQLDTVITDVDQIQRANYALASNTRGADMSGWDATQLLRLPAGVNSKPEANGHRPCIVYLDPDAVYKIERFLTLPHDDTGPWQRISVRPEVVEWNGELPDLDDSGLTGKSLDWLINGCSDRSNGRYCVVSSLADIGKDENYMVGLLYQSPLGEHMAVEALERDISRIMAKREDQPQAKPPVIRQQVPSDSRPVEARTSWAGEPLADILSGAFEPLTPTMLRCTTGVCLLYPGRSHSIAGESGGGKSLCAQAAVAQVLLSGGTALYIDYESDVVSVVRERLADTFQVPHELLLGKFVYIGPDGKPSSAELQPLLDREFNLVVVDGVTTSLSHWGLSGRSEDEVTLWNSEFVVPLERSGAAVLLIDHVTKSADGRGNYAIGSQAKRSNLTGASYLARNVQPFGRGLRGVLELKLGGKDRPGQVQRHADSHKVIARFVLDSTNPDSPTFEFVSTSTVNTEAEGFTVPDDSWTRYAIEYISSHPGCSKRDVIKSMGSGGKVAKERAVDDLVTTGQVNVEKAESKGLADRYSLRDL</sequence>
<dbReference type="RefSeq" id="WP_351446625.1">
    <property type="nucleotide sequence ID" value="NZ_AP035884.1"/>
</dbReference>
<dbReference type="Gene3D" id="3.40.50.300">
    <property type="entry name" value="P-loop containing nucleotide triphosphate hydrolases"/>
    <property type="match status" value="1"/>
</dbReference>
<organism evidence="2">
    <name type="scientific">Streptomyces sp. CMC78</name>
    <dbReference type="NCBI Taxonomy" id="3231512"/>
    <lineage>
        <taxon>Bacteria</taxon>
        <taxon>Bacillati</taxon>
        <taxon>Actinomycetota</taxon>
        <taxon>Actinomycetes</taxon>
        <taxon>Kitasatosporales</taxon>
        <taxon>Streptomycetaceae</taxon>
        <taxon>Streptomyces</taxon>
    </lineage>
</organism>
<reference evidence="2" key="1">
    <citation type="submission" date="2024-07" db="EMBL/GenBank/DDBJ databases">
        <title>Complete genome sequences of cellulolytic bacteria, Kitasatospora sp. CMC57 and Streptomyces sp. CMC78, isolated from Japanese agricultural soil.</title>
        <authorList>
            <person name="Hashimoto T."/>
            <person name="Ito M."/>
            <person name="Iwamoto M."/>
            <person name="Fukahori D."/>
            <person name="Shoda T."/>
            <person name="Sakoda M."/>
            <person name="Morohoshi T."/>
            <person name="Mitsuboshi M."/>
            <person name="Nishizawa T."/>
        </authorList>
    </citation>
    <scope>NUCLEOTIDE SEQUENCE</scope>
    <source>
        <strain evidence="2">CMC78</strain>
    </source>
</reference>
<dbReference type="InterPro" id="IPR039459">
    <property type="entry name" value="RepB-like_DNA_primase_dom"/>
</dbReference>
<feature type="domain" description="RepB-like DNA primase" evidence="1">
    <location>
        <begin position="69"/>
        <end position="171"/>
    </location>
</feature>
<proteinExistence type="predicted"/>
<dbReference type="KEGG" id="stcm:SCMC78_12530"/>
<dbReference type="Pfam" id="PF16793">
    <property type="entry name" value="RepB_primase"/>
    <property type="match status" value="1"/>
</dbReference>
<name>A0AB33KBS4_9ACTN</name>
<dbReference type="InterPro" id="IPR027417">
    <property type="entry name" value="P-loop_NTPase"/>
</dbReference>
<evidence type="ECO:0000259" key="1">
    <source>
        <dbReference type="Pfam" id="PF16793"/>
    </source>
</evidence>
<gene>
    <name evidence="2" type="ORF">SCMC78_12530</name>
</gene>
<dbReference type="SUPFAM" id="SSF52540">
    <property type="entry name" value="P-loop containing nucleoside triphosphate hydrolases"/>
    <property type="match status" value="1"/>
</dbReference>
<dbReference type="AlphaFoldDB" id="A0AB33KBS4"/>
<accession>A0AB33KBS4</accession>